<keyword evidence="1" id="KW-1185">Reference proteome</keyword>
<dbReference type="PANTHER" id="PTHR11362">
    <property type="entry name" value="PHOSPHATIDYLETHANOLAMINE-BINDING PROTEIN"/>
    <property type="match status" value="1"/>
</dbReference>
<accession>A0A915JAF5</accession>
<dbReference type="PANTHER" id="PTHR11362:SF82">
    <property type="entry name" value="PHOSPHATIDYLETHANOLAMINE-BINDING PROTEIN 4"/>
    <property type="match status" value="1"/>
</dbReference>
<evidence type="ECO:0000313" key="2">
    <source>
        <dbReference type="WBParaSite" id="nRc.2.0.1.t22656-RA"/>
    </source>
</evidence>
<dbReference type="AlphaFoldDB" id="A0A915JAF5"/>
<dbReference type="SUPFAM" id="SSF49777">
    <property type="entry name" value="PEBP-like"/>
    <property type="match status" value="1"/>
</dbReference>
<dbReference type="Pfam" id="PF01161">
    <property type="entry name" value="PBP"/>
    <property type="match status" value="1"/>
</dbReference>
<evidence type="ECO:0000313" key="1">
    <source>
        <dbReference type="Proteomes" id="UP000887565"/>
    </source>
</evidence>
<dbReference type="InterPro" id="IPR035810">
    <property type="entry name" value="PEBP_euk"/>
</dbReference>
<dbReference type="InterPro" id="IPR036610">
    <property type="entry name" value="PEBP-like_sf"/>
</dbReference>
<dbReference type="Gene3D" id="3.90.280.10">
    <property type="entry name" value="PEBP-like"/>
    <property type="match status" value="1"/>
</dbReference>
<organism evidence="1 2">
    <name type="scientific">Romanomermis culicivorax</name>
    <name type="common">Nematode worm</name>
    <dbReference type="NCBI Taxonomy" id="13658"/>
    <lineage>
        <taxon>Eukaryota</taxon>
        <taxon>Metazoa</taxon>
        <taxon>Ecdysozoa</taxon>
        <taxon>Nematoda</taxon>
        <taxon>Enoplea</taxon>
        <taxon>Dorylaimia</taxon>
        <taxon>Mermithida</taxon>
        <taxon>Mermithoidea</taxon>
        <taxon>Mermithidae</taxon>
        <taxon>Romanomermis</taxon>
    </lineage>
</organism>
<dbReference type="OMA" id="MERANFQ"/>
<dbReference type="Proteomes" id="UP000887565">
    <property type="component" value="Unplaced"/>
</dbReference>
<dbReference type="CDD" id="cd00866">
    <property type="entry name" value="PEBP_euk"/>
    <property type="match status" value="1"/>
</dbReference>
<dbReference type="InterPro" id="IPR008914">
    <property type="entry name" value="PEBP"/>
</dbReference>
<dbReference type="WBParaSite" id="nRc.2.0.1.t22656-RA">
    <property type="protein sequence ID" value="nRc.2.0.1.t22656-RA"/>
    <property type="gene ID" value="nRc.2.0.1.g22656"/>
</dbReference>
<protein>
    <submittedName>
        <fullName evidence="2">Phosphatidylethanolamine-binding protein</fullName>
    </submittedName>
</protein>
<reference evidence="2" key="1">
    <citation type="submission" date="2022-11" db="UniProtKB">
        <authorList>
            <consortium name="WormBaseParasite"/>
        </authorList>
    </citation>
    <scope>IDENTIFICATION</scope>
</reference>
<name>A0A915JAF5_ROMCU</name>
<proteinExistence type="predicted"/>
<sequence length="107" mass="12193">MIDLDYPKQENPCEAEFVHWLIPNIPADSFKIGTPTGSKPTLGYSPPMPLINSGEHRFVLLLFAQERRRISVPTMKKRNNFSLKEFIQKHNLGEPLAGNYFLANHGD</sequence>